<sequence length="216" mass="24413">MRIGVAIPCYIGHIENLRVLLSSISKQTRLPDKVVVSCSSTTELPNLPVYNFDLIIICVQSKKSPAQNRNIAAKLLDVDIITFFDADDLMHPQRLEFIEQAFLDGANIVLHNYSIEPCDCYIYDSPNISYDSLCQSIGGCIRHVNPNNRELGIHHSQVTVTKEIYDAIRFDENPTIIGKEDCVFCWCVFTLPNIKSAYISNKLSLYLKSNTYTLFG</sequence>
<dbReference type="InterPro" id="IPR001173">
    <property type="entry name" value="Glyco_trans_2-like"/>
</dbReference>
<evidence type="ECO:0000259" key="1">
    <source>
        <dbReference type="Pfam" id="PF00535"/>
    </source>
</evidence>
<dbReference type="AlphaFoldDB" id="A0A6C0F1G0"/>
<dbReference type="EMBL" id="MN739018">
    <property type="protein sequence ID" value="QHT35326.1"/>
    <property type="molecule type" value="Genomic_DNA"/>
</dbReference>
<dbReference type="SUPFAM" id="SSF53448">
    <property type="entry name" value="Nucleotide-diphospho-sugar transferases"/>
    <property type="match status" value="1"/>
</dbReference>
<accession>A0A6C0F1G0</accession>
<dbReference type="InterPro" id="IPR029044">
    <property type="entry name" value="Nucleotide-diphossugar_trans"/>
</dbReference>
<dbReference type="Pfam" id="PF00535">
    <property type="entry name" value="Glycos_transf_2"/>
    <property type="match status" value="1"/>
</dbReference>
<dbReference type="CDD" id="cd00761">
    <property type="entry name" value="Glyco_tranf_GTA_type"/>
    <property type="match status" value="1"/>
</dbReference>
<protein>
    <recommendedName>
        <fullName evidence="1">Glycosyltransferase 2-like domain-containing protein</fullName>
    </recommendedName>
</protein>
<evidence type="ECO:0000313" key="2">
    <source>
        <dbReference type="EMBL" id="QHT35326.1"/>
    </source>
</evidence>
<dbReference type="Gene3D" id="3.90.550.10">
    <property type="entry name" value="Spore Coat Polysaccharide Biosynthesis Protein SpsA, Chain A"/>
    <property type="match status" value="1"/>
</dbReference>
<proteinExistence type="predicted"/>
<reference evidence="2" key="1">
    <citation type="journal article" date="2020" name="Nature">
        <title>Giant virus diversity and host interactions through global metagenomics.</title>
        <authorList>
            <person name="Schulz F."/>
            <person name="Roux S."/>
            <person name="Paez-Espino D."/>
            <person name="Jungbluth S."/>
            <person name="Walsh D.A."/>
            <person name="Denef V.J."/>
            <person name="McMahon K.D."/>
            <person name="Konstantinidis K.T."/>
            <person name="Eloe-Fadrosh E.A."/>
            <person name="Kyrpides N.C."/>
            <person name="Woyke T."/>
        </authorList>
    </citation>
    <scope>NUCLEOTIDE SEQUENCE</scope>
    <source>
        <strain evidence="2">GVMAG-M-3300009180-1</strain>
    </source>
</reference>
<feature type="domain" description="Glycosyltransferase 2-like" evidence="1">
    <location>
        <begin position="5"/>
        <end position="114"/>
    </location>
</feature>
<organism evidence="2">
    <name type="scientific">viral metagenome</name>
    <dbReference type="NCBI Taxonomy" id="1070528"/>
    <lineage>
        <taxon>unclassified sequences</taxon>
        <taxon>metagenomes</taxon>
        <taxon>organismal metagenomes</taxon>
    </lineage>
</organism>
<name>A0A6C0F1G0_9ZZZZ</name>